<dbReference type="AlphaFoldDB" id="A0A336MD42"/>
<accession>A0A336MD42</accession>
<feature type="region of interest" description="Disordered" evidence="3">
    <location>
        <begin position="221"/>
        <end position="260"/>
    </location>
</feature>
<evidence type="ECO:0000256" key="3">
    <source>
        <dbReference type="SAM" id="MobiDB-lite"/>
    </source>
</evidence>
<gene>
    <name evidence="5" type="primary">CSON014876</name>
</gene>
<feature type="compositionally biased region" description="Low complexity" evidence="3">
    <location>
        <begin position="221"/>
        <end position="246"/>
    </location>
</feature>
<dbReference type="PROSITE" id="PS51155">
    <property type="entry name" value="CHIT_BIND_RR_2"/>
    <property type="match status" value="1"/>
</dbReference>
<dbReference type="EMBL" id="UFQT01000883">
    <property type="protein sequence ID" value="SSX27830.1"/>
    <property type="molecule type" value="Genomic_DNA"/>
</dbReference>
<feature type="compositionally biased region" description="Low complexity" evidence="3">
    <location>
        <begin position="81"/>
        <end position="105"/>
    </location>
</feature>
<dbReference type="InterPro" id="IPR000618">
    <property type="entry name" value="Insect_cuticle"/>
</dbReference>
<dbReference type="GO" id="GO:0062129">
    <property type="term" value="C:chitin-based extracellular matrix"/>
    <property type="evidence" value="ECO:0007669"/>
    <property type="project" value="TreeGrafter"/>
</dbReference>
<dbReference type="InterPro" id="IPR031311">
    <property type="entry name" value="CHIT_BIND_RR_consensus"/>
</dbReference>
<keyword evidence="4" id="KW-0732">Signal</keyword>
<organism evidence="5">
    <name type="scientific">Culicoides sonorensis</name>
    <name type="common">Biting midge</name>
    <dbReference type="NCBI Taxonomy" id="179676"/>
    <lineage>
        <taxon>Eukaryota</taxon>
        <taxon>Metazoa</taxon>
        <taxon>Ecdysozoa</taxon>
        <taxon>Arthropoda</taxon>
        <taxon>Hexapoda</taxon>
        <taxon>Insecta</taxon>
        <taxon>Pterygota</taxon>
        <taxon>Neoptera</taxon>
        <taxon>Endopterygota</taxon>
        <taxon>Diptera</taxon>
        <taxon>Nematocera</taxon>
        <taxon>Chironomoidea</taxon>
        <taxon>Ceratopogonidae</taxon>
        <taxon>Ceratopogoninae</taxon>
        <taxon>Culicoides</taxon>
        <taxon>Monoculicoides</taxon>
    </lineage>
</organism>
<keyword evidence="1 2" id="KW-0193">Cuticle</keyword>
<reference evidence="5" key="1">
    <citation type="submission" date="2018-07" db="EMBL/GenBank/DDBJ databases">
        <authorList>
            <person name="Quirk P.G."/>
            <person name="Krulwich T.A."/>
        </authorList>
    </citation>
    <scope>NUCLEOTIDE SEQUENCE</scope>
</reference>
<dbReference type="PROSITE" id="PS00233">
    <property type="entry name" value="CHIT_BIND_RR_1"/>
    <property type="match status" value="1"/>
</dbReference>
<protein>
    <submittedName>
        <fullName evidence="5">CSON014876 protein</fullName>
    </submittedName>
</protein>
<feature type="signal peptide" evidence="4">
    <location>
        <begin position="1"/>
        <end position="18"/>
    </location>
</feature>
<evidence type="ECO:0000256" key="2">
    <source>
        <dbReference type="PROSITE-ProRule" id="PRU00497"/>
    </source>
</evidence>
<sequence>MKIILVTLILVIGSQIEARPQSVKDGAYDPDFYKQYLGYWKPDGRGQYKATGSSSGPSGSGASKFGSSKFGSSSNNRGAFGNSVSSSSNVVRGSGPSSTFTSTSNTIQNTGIQAIGISSSVLPPLTEDSDEFAGFSPNSVSTFTSNGNSGSTNRVNNNNAGQSSSGFGASSSANRFSASTSGGSSSKGGSQSSKSGNGSTKSGFNGNSAFASNLNNGFTSANGASSSSSSSFSSNSNGFGKSSGSTAPPSDGDAKVLRLENDADENGYHYLYETDNKIQAEETGRFVNKGAEDEHLAATGFFEYVGPDGVKYRVDYTADENGFQAKGDHLPTPPPVPEAIQRALDAQGLKFP</sequence>
<dbReference type="Pfam" id="PF00379">
    <property type="entry name" value="Chitin_bind_4"/>
    <property type="match status" value="1"/>
</dbReference>
<feature type="region of interest" description="Disordered" evidence="3">
    <location>
        <begin position="47"/>
        <end position="105"/>
    </location>
</feature>
<dbReference type="PANTHER" id="PTHR10380:SF200">
    <property type="entry name" value="CUTICULAR PROTEIN 49AB-RELATED"/>
    <property type="match status" value="1"/>
</dbReference>
<feature type="region of interest" description="Disordered" evidence="3">
    <location>
        <begin position="143"/>
        <end position="206"/>
    </location>
</feature>
<dbReference type="InterPro" id="IPR050468">
    <property type="entry name" value="Cuticle_Struct_Prot"/>
</dbReference>
<name>A0A336MD42_CULSO</name>
<evidence type="ECO:0000256" key="1">
    <source>
        <dbReference type="ARBA" id="ARBA00022460"/>
    </source>
</evidence>
<evidence type="ECO:0000313" key="5">
    <source>
        <dbReference type="EMBL" id="SSX27830.1"/>
    </source>
</evidence>
<dbReference type="PANTHER" id="PTHR10380">
    <property type="entry name" value="CUTICLE PROTEIN"/>
    <property type="match status" value="1"/>
</dbReference>
<dbReference type="GO" id="GO:0008010">
    <property type="term" value="F:structural constituent of chitin-based larval cuticle"/>
    <property type="evidence" value="ECO:0007669"/>
    <property type="project" value="TreeGrafter"/>
</dbReference>
<dbReference type="OMA" id="AYDPDFY"/>
<feature type="chain" id="PRO_5016409030" evidence="4">
    <location>
        <begin position="19"/>
        <end position="352"/>
    </location>
</feature>
<proteinExistence type="predicted"/>
<evidence type="ECO:0000256" key="4">
    <source>
        <dbReference type="SAM" id="SignalP"/>
    </source>
</evidence>
<feature type="compositionally biased region" description="Low complexity" evidence="3">
    <location>
        <begin position="52"/>
        <end position="74"/>
    </location>
</feature>
<dbReference type="VEuPathDB" id="VectorBase:CSON014876"/>